<dbReference type="AlphaFoldDB" id="F6FI55"/>
<evidence type="ECO:0000256" key="1">
    <source>
        <dbReference type="SAM" id="MobiDB-lite"/>
    </source>
</evidence>
<dbReference type="KEGG" id="mhf:MHF_0631"/>
<evidence type="ECO:0000313" key="2">
    <source>
        <dbReference type="EMBL" id="AEG72903.1"/>
    </source>
</evidence>
<dbReference type="STRING" id="859194.MHF_0631"/>
<dbReference type="HOGENOM" id="CLU_1569009_0_0_14"/>
<dbReference type="EMBL" id="CP002808">
    <property type="protein sequence ID" value="AEG72903.1"/>
    <property type="molecule type" value="Genomic_DNA"/>
</dbReference>
<feature type="compositionally biased region" description="Acidic residues" evidence="1">
    <location>
        <begin position="59"/>
        <end position="73"/>
    </location>
</feature>
<sequence length="170" mass="18663">MAFLSKLAAGAVVTSSTAGIGAAKLVYFNSPSEDTTTVKTSSVATEENSSPNLSSTEDVQGDEVSDSSSEEQEALPVVDEQPKTPPKCQVFLIQQESKKTVKTFQNWENQKDQDRKSNKNKGFWDSVEKACSKDSTQGGKVYVSTPGYWKTLTYSESHQTMTWTEIDSKK</sequence>
<protein>
    <submittedName>
        <fullName evidence="2">Uncharacterized protein</fullName>
    </submittedName>
</protein>
<reference key="2">
    <citation type="submission" date="2011-05" db="EMBL/GenBank/DDBJ databases">
        <title>The Genome of Mycoplasma haemofelis Strain Ohio2, a pathogenic hemoplasma of the cat.</title>
        <authorList>
            <person name="Santos A.P."/>
            <person name="Guimaraes A.M.S."/>
            <person name="SanMiguel P.J."/>
            <person name="Martin S.W."/>
            <person name="Messick J.B."/>
        </authorList>
    </citation>
    <scope>NUCLEOTIDE SEQUENCE</scope>
    <source>
        <strain>Ohio2</strain>
    </source>
</reference>
<name>F6FI55_MYCHI</name>
<proteinExistence type="predicted"/>
<accession>F6FI55</accession>
<organism evidence="2 3">
    <name type="scientific">Mycoplasma haemofelis (strain Ohio2)</name>
    <dbReference type="NCBI Taxonomy" id="859194"/>
    <lineage>
        <taxon>Bacteria</taxon>
        <taxon>Bacillati</taxon>
        <taxon>Mycoplasmatota</taxon>
        <taxon>Mollicutes</taxon>
        <taxon>Mycoplasmataceae</taxon>
        <taxon>Mycoplasma</taxon>
    </lineage>
</organism>
<dbReference type="BioCyc" id="MHAE859194:G1GR7-623-MONOMER"/>
<dbReference type="Proteomes" id="UP000007952">
    <property type="component" value="Chromosome"/>
</dbReference>
<feature type="region of interest" description="Disordered" evidence="1">
    <location>
        <begin position="31"/>
        <end position="86"/>
    </location>
</feature>
<gene>
    <name evidence="2" type="ordered locus">MHF_0631</name>
</gene>
<reference evidence="2 3" key="1">
    <citation type="journal article" date="2011" name="J. Bacteriol.">
        <title>Complete genome sequences of two hemotropic Mycoplasmas, Mycoplasma haemofelis strain Ohio2 and Mycoplasma suis strain Illinois.</title>
        <authorList>
            <person name="Messick J.B."/>
            <person name="Santos A.P."/>
            <person name="Guimaraes A.M."/>
        </authorList>
    </citation>
    <scope>NUCLEOTIDE SEQUENCE [LARGE SCALE GENOMIC DNA]</scope>
    <source>
        <strain evidence="2 3">Ohio2</strain>
    </source>
</reference>
<evidence type="ECO:0000313" key="3">
    <source>
        <dbReference type="Proteomes" id="UP000007952"/>
    </source>
</evidence>
<feature type="region of interest" description="Disordered" evidence="1">
    <location>
        <begin position="103"/>
        <end position="122"/>
    </location>
</feature>
<feature type="compositionally biased region" description="Polar residues" evidence="1">
    <location>
        <begin position="31"/>
        <end position="56"/>
    </location>
</feature>